<gene>
    <name evidence="2" type="ORF">F2Q68_00032613</name>
</gene>
<dbReference type="EMBL" id="QGKW02002005">
    <property type="protein sequence ID" value="KAF2542315.1"/>
    <property type="molecule type" value="Genomic_DNA"/>
</dbReference>
<dbReference type="AlphaFoldDB" id="A0A8S9G8F3"/>
<reference evidence="2" key="1">
    <citation type="submission" date="2019-12" db="EMBL/GenBank/DDBJ databases">
        <title>Genome sequencing and annotation of Brassica cretica.</title>
        <authorList>
            <person name="Studholme D.J."/>
            <person name="Sarris P.F."/>
        </authorList>
    </citation>
    <scope>NUCLEOTIDE SEQUENCE</scope>
    <source>
        <strain evidence="2">PFS-001/15</strain>
        <tissue evidence="2">Leaf</tissue>
    </source>
</reference>
<evidence type="ECO:0000256" key="1">
    <source>
        <dbReference type="SAM" id="MobiDB-lite"/>
    </source>
</evidence>
<name>A0A8S9G8F3_BRACR</name>
<evidence type="ECO:0000313" key="3">
    <source>
        <dbReference type="Proteomes" id="UP000712281"/>
    </source>
</evidence>
<comment type="caution">
    <text evidence="2">The sequence shown here is derived from an EMBL/GenBank/DDBJ whole genome shotgun (WGS) entry which is preliminary data.</text>
</comment>
<proteinExistence type="predicted"/>
<sequence length="148" mass="16062">MPSSTRRNKEPQLIFSPDRGSLERSISKEACSLSTDNNTSMSLDSSQPPSTQTQVPSIDSCSALSTDNTNVPSTDIFHLTSIHIPSRTSIDTEPRDMVAPLILFRDNNGDLHDQEGHLCNAACQRRDAQRAAIPEPDATTTGVGEKIP</sequence>
<evidence type="ECO:0000313" key="2">
    <source>
        <dbReference type="EMBL" id="KAF2542315.1"/>
    </source>
</evidence>
<feature type="region of interest" description="Disordered" evidence="1">
    <location>
        <begin position="1"/>
        <end position="57"/>
    </location>
</feature>
<organism evidence="2 3">
    <name type="scientific">Brassica cretica</name>
    <name type="common">Mustard</name>
    <dbReference type="NCBI Taxonomy" id="69181"/>
    <lineage>
        <taxon>Eukaryota</taxon>
        <taxon>Viridiplantae</taxon>
        <taxon>Streptophyta</taxon>
        <taxon>Embryophyta</taxon>
        <taxon>Tracheophyta</taxon>
        <taxon>Spermatophyta</taxon>
        <taxon>Magnoliopsida</taxon>
        <taxon>eudicotyledons</taxon>
        <taxon>Gunneridae</taxon>
        <taxon>Pentapetalae</taxon>
        <taxon>rosids</taxon>
        <taxon>malvids</taxon>
        <taxon>Brassicales</taxon>
        <taxon>Brassicaceae</taxon>
        <taxon>Brassiceae</taxon>
        <taxon>Brassica</taxon>
    </lineage>
</organism>
<protein>
    <submittedName>
        <fullName evidence="2">Uncharacterized protein</fullName>
    </submittedName>
</protein>
<dbReference type="Proteomes" id="UP000712281">
    <property type="component" value="Unassembled WGS sequence"/>
</dbReference>
<feature type="compositionally biased region" description="Polar residues" evidence="1">
    <location>
        <begin position="32"/>
        <end position="57"/>
    </location>
</feature>
<accession>A0A8S9G8F3</accession>